<dbReference type="InterPro" id="IPR007956">
    <property type="entry name" value="Malonyl_CoA_deC_C"/>
</dbReference>
<gene>
    <name evidence="4" type="ORF">KUTeg_007609</name>
</gene>
<accession>A0ABQ9FDQ9</accession>
<dbReference type="InterPro" id="IPR038351">
    <property type="entry name" value="MCD_N_sf"/>
</dbReference>
<evidence type="ECO:0008006" key="6">
    <source>
        <dbReference type="Google" id="ProtNLM"/>
    </source>
</evidence>
<evidence type="ECO:0000259" key="2">
    <source>
        <dbReference type="Pfam" id="PF05292"/>
    </source>
</evidence>
<organism evidence="4 5">
    <name type="scientific">Tegillarca granosa</name>
    <name type="common">Malaysian cockle</name>
    <name type="synonym">Anadara granosa</name>
    <dbReference type="NCBI Taxonomy" id="220873"/>
    <lineage>
        <taxon>Eukaryota</taxon>
        <taxon>Metazoa</taxon>
        <taxon>Spiralia</taxon>
        <taxon>Lophotrochozoa</taxon>
        <taxon>Mollusca</taxon>
        <taxon>Bivalvia</taxon>
        <taxon>Autobranchia</taxon>
        <taxon>Pteriomorphia</taxon>
        <taxon>Arcoida</taxon>
        <taxon>Arcoidea</taxon>
        <taxon>Arcidae</taxon>
        <taxon>Tegillarca</taxon>
    </lineage>
</organism>
<sequence>MTVFKKVLRRVTEYLITFHLKAFKVKKKYLHLLASPNIRKHFHVHSRMMNGGPEPPLDRIMHFLESIFTSTDVSVLSSESKCKQFCNFYSHLPEEEKMIFLKLLSQHYGVNQNSERGEAILLKAEERLRNSLISQYQTLFSKIGRIEGGVKFLVDMRADILTHLPSVSCDKEVAHMRTLNTTIRDLLALWFSVGFLKLRRITWESPCDMVQKVSDYEAVHPIRNWTDLKRRVGPYRRCFVFTHKSMPREPSIITSQPAAVKQDENSYNADSDSSSEDPLRITTAVFYSITSTQKASGESLDRPLLLESEITGLKAVMEQETSNVLELFKGVLSTTNWVTNQVLCTEMKNPLMRLCARYLYIEKRRGYALNSVANFHLGNGAVMWRINWLADTSMRGLNQSCGMMVNYRYFLDNTMENSRRYLETHYIEAPEELVSIATQSDS</sequence>
<evidence type="ECO:0000256" key="1">
    <source>
        <dbReference type="SAM" id="MobiDB-lite"/>
    </source>
</evidence>
<dbReference type="InterPro" id="IPR042303">
    <property type="entry name" value="Malonyl_CoA_deC_C_sf"/>
</dbReference>
<dbReference type="Pfam" id="PF17408">
    <property type="entry name" value="MCD_N"/>
    <property type="match status" value="1"/>
</dbReference>
<protein>
    <recommendedName>
        <fullName evidence="6">Malonyl-CoA decarboxylase</fullName>
    </recommendedName>
</protein>
<proteinExistence type="predicted"/>
<feature type="domain" description="Malonyl-CoA decarboxylase C-terminal" evidence="2">
    <location>
        <begin position="322"/>
        <end position="409"/>
    </location>
</feature>
<dbReference type="Gene3D" id="1.20.140.90">
    <property type="entry name" value="Malonyl-CoA decarboxylase, oligemerization domain"/>
    <property type="match status" value="1"/>
</dbReference>
<comment type="caution">
    <text evidence="4">The sequence shown here is derived from an EMBL/GenBank/DDBJ whole genome shotgun (WGS) entry which is preliminary data.</text>
</comment>
<dbReference type="InterPro" id="IPR038917">
    <property type="entry name" value="Malonyl_CoA_deC"/>
</dbReference>
<evidence type="ECO:0000313" key="5">
    <source>
        <dbReference type="Proteomes" id="UP001217089"/>
    </source>
</evidence>
<feature type="domain" description="Malonyl-CoA decarboxylase C-terminal" evidence="2">
    <location>
        <begin position="194"/>
        <end position="294"/>
    </location>
</feature>
<evidence type="ECO:0000259" key="3">
    <source>
        <dbReference type="Pfam" id="PF17408"/>
    </source>
</evidence>
<keyword evidence="5" id="KW-1185">Reference proteome</keyword>
<dbReference type="PANTHER" id="PTHR28641">
    <property type="match status" value="1"/>
</dbReference>
<dbReference type="PANTHER" id="PTHR28641:SF1">
    <property type="entry name" value="MALONYL-COA DECARBOXYLASE, MITOCHONDRIAL"/>
    <property type="match status" value="1"/>
</dbReference>
<dbReference type="InterPro" id="IPR035372">
    <property type="entry name" value="MCD_N"/>
</dbReference>
<evidence type="ECO:0000313" key="4">
    <source>
        <dbReference type="EMBL" id="KAJ8315459.1"/>
    </source>
</evidence>
<dbReference type="Proteomes" id="UP001217089">
    <property type="component" value="Unassembled WGS sequence"/>
</dbReference>
<feature type="domain" description="Malonyl-CoA decarboxylase N-terminal" evidence="3">
    <location>
        <begin position="112"/>
        <end position="191"/>
    </location>
</feature>
<reference evidence="4 5" key="1">
    <citation type="submission" date="2022-12" db="EMBL/GenBank/DDBJ databases">
        <title>Chromosome-level genome of Tegillarca granosa.</title>
        <authorList>
            <person name="Kim J."/>
        </authorList>
    </citation>
    <scope>NUCLEOTIDE SEQUENCE [LARGE SCALE GENOMIC DNA]</scope>
    <source>
        <strain evidence="4">Teg-2019</strain>
        <tissue evidence="4">Adductor muscle</tissue>
    </source>
</reference>
<name>A0ABQ9FDQ9_TEGGR</name>
<feature type="region of interest" description="Disordered" evidence="1">
    <location>
        <begin position="253"/>
        <end position="276"/>
    </location>
</feature>
<dbReference type="Pfam" id="PF05292">
    <property type="entry name" value="MCD"/>
    <property type="match status" value="2"/>
</dbReference>
<dbReference type="Gene3D" id="3.40.630.150">
    <property type="entry name" value="Malonyl-CoA decarboxylase, catalytic domain"/>
    <property type="match status" value="2"/>
</dbReference>
<dbReference type="EMBL" id="JARBDR010000337">
    <property type="protein sequence ID" value="KAJ8315459.1"/>
    <property type="molecule type" value="Genomic_DNA"/>
</dbReference>